<keyword evidence="1" id="KW-0472">Membrane</keyword>
<name>A0A1Q9YLX8_9FIRM</name>
<evidence type="ECO:0000256" key="1">
    <source>
        <dbReference type="SAM" id="Phobius"/>
    </source>
</evidence>
<dbReference type="InterPro" id="IPR030395">
    <property type="entry name" value="GP_PDE_dom"/>
</dbReference>
<feature type="transmembrane region" description="Helical" evidence="1">
    <location>
        <begin position="206"/>
        <end position="225"/>
    </location>
</feature>
<gene>
    <name evidence="3" type="ORF">BO223_03405</name>
</gene>
<dbReference type="Pfam" id="PF03009">
    <property type="entry name" value="GDPD"/>
    <property type="match status" value="1"/>
</dbReference>
<organism evidence="3 4">
    <name type="scientific">Faecalibaculum rodentium</name>
    <dbReference type="NCBI Taxonomy" id="1702221"/>
    <lineage>
        <taxon>Bacteria</taxon>
        <taxon>Bacillati</taxon>
        <taxon>Bacillota</taxon>
        <taxon>Erysipelotrichia</taxon>
        <taxon>Erysipelotrichales</taxon>
        <taxon>Erysipelotrichaceae</taxon>
        <taxon>Faecalibaculum</taxon>
    </lineage>
</organism>
<feature type="transmembrane region" description="Helical" evidence="1">
    <location>
        <begin position="136"/>
        <end position="155"/>
    </location>
</feature>
<evidence type="ECO:0000313" key="3">
    <source>
        <dbReference type="EMBL" id="OLU45966.1"/>
    </source>
</evidence>
<dbReference type="PROSITE" id="PS51704">
    <property type="entry name" value="GP_PDE"/>
    <property type="match status" value="1"/>
</dbReference>
<dbReference type="CDD" id="cd08556">
    <property type="entry name" value="GDPD"/>
    <property type="match status" value="1"/>
</dbReference>
<keyword evidence="1" id="KW-0812">Transmembrane</keyword>
<dbReference type="SUPFAM" id="SSF51695">
    <property type="entry name" value="PLC-like phosphodiesterases"/>
    <property type="match status" value="1"/>
</dbReference>
<feature type="transmembrane region" description="Helical" evidence="1">
    <location>
        <begin position="256"/>
        <end position="275"/>
    </location>
</feature>
<dbReference type="InterPro" id="IPR017946">
    <property type="entry name" value="PLC-like_Pdiesterase_TIM-brl"/>
</dbReference>
<comment type="caution">
    <text evidence="3">The sequence shown here is derived from an EMBL/GenBank/DDBJ whole genome shotgun (WGS) entry which is preliminary data.</text>
</comment>
<feature type="transmembrane region" description="Helical" evidence="1">
    <location>
        <begin position="52"/>
        <end position="73"/>
    </location>
</feature>
<dbReference type="Gene3D" id="3.20.20.190">
    <property type="entry name" value="Phosphatidylinositol (PI) phosphodiesterase"/>
    <property type="match status" value="1"/>
</dbReference>
<dbReference type="Proteomes" id="UP000186758">
    <property type="component" value="Unassembled WGS sequence"/>
</dbReference>
<keyword evidence="1" id="KW-1133">Transmembrane helix</keyword>
<feature type="transmembrane region" description="Helical" evidence="1">
    <location>
        <begin position="231"/>
        <end position="249"/>
    </location>
</feature>
<feature type="transmembrane region" description="Helical" evidence="1">
    <location>
        <begin position="103"/>
        <end position="124"/>
    </location>
</feature>
<dbReference type="GO" id="GO:0008081">
    <property type="term" value="F:phosphoric diester hydrolase activity"/>
    <property type="evidence" value="ECO:0007669"/>
    <property type="project" value="InterPro"/>
</dbReference>
<dbReference type="PANTHER" id="PTHR46211">
    <property type="entry name" value="GLYCEROPHOSPHORYL DIESTER PHOSPHODIESTERASE"/>
    <property type="match status" value="1"/>
</dbReference>
<feature type="transmembrane region" description="Helical" evidence="1">
    <location>
        <begin position="180"/>
        <end position="199"/>
    </location>
</feature>
<dbReference type="AlphaFoldDB" id="A0A1Q9YLX8"/>
<protein>
    <recommendedName>
        <fullName evidence="2">GP-PDE domain-containing protein</fullName>
    </recommendedName>
</protein>
<proteinExistence type="predicted"/>
<dbReference type="EMBL" id="MPJZ01000041">
    <property type="protein sequence ID" value="OLU45966.1"/>
    <property type="molecule type" value="Genomic_DNA"/>
</dbReference>
<accession>A0A1Q9YLX8</accession>
<sequence>MKQNFSERNDLMSSRFSLWLHAYTYELGWRALSCLVFWPLARRMIHQLPGMLFVALAAVFLGLWELTGLFTLFAKGYSPLQSLIRGLKVCGTLMKPRSWKWPGAALLLMPLLFAGTIPLLGQGLQSALLGNGTRGIGALVLLYLLVSVLLAWPALVSLPGLAAFLEKGCPDPDRRHLNPLAAFVIALVLAVLETAVALLVRTGCEILYTAPPAVTAVNWLLLPAWQISSMALPVLLGSGMLAAGTLGLSRTVQRSPAAAVLRVAVSIVICLSVAWPDRPLMDRDAGIKPVVVAHRGYAHGVTENTLESFRAAREAGAGVAELDVYQSADGSLYVSHDQSLERVTGTALDLEQAWAQEIKALRTKDGQAVPALKDVLTYAKESDLHLVIEIKSTSRAVDTARKTAELIREMGMGEQCSIAGFRHSVLAAAREVDPSMGTELLLNFAISDVTSLADVDIYSVQAGAITPEMIAQVHQAGKRIYAWTVNDPRQMEVLLAMGVDGLTTDDTPAAVQAIADYEERAGQ</sequence>
<evidence type="ECO:0000259" key="2">
    <source>
        <dbReference type="PROSITE" id="PS51704"/>
    </source>
</evidence>
<evidence type="ECO:0000313" key="4">
    <source>
        <dbReference type="Proteomes" id="UP000186758"/>
    </source>
</evidence>
<dbReference type="GO" id="GO:0006629">
    <property type="term" value="P:lipid metabolic process"/>
    <property type="evidence" value="ECO:0007669"/>
    <property type="project" value="InterPro"/>
</dbReference>
<feature type="domain" description="GP-PDE" evidence="2">
    <location>
        <begin position="289"/>
        <end position="514"/>
    </location>
</feature>
<reference evidence="3 4" key="1">
    <citation type="submission" date="2016-11" db="EMBL/GenBank/DDBJ databases">
        <title>Description of two novel members of the family Erysipelotrichaceae: Ileibacterium lipovorans gen. nov., sp. nov. and Dubosiella newyorkensis, gen. nov., sp. nov.</title>
        <authorList>
            <person name="Cox L.M."/>
            <person name="Sohn J."/>
            <person name="Tyrrell K.L."/>
            <person name="Citron D.M."/>
            <person name="Lawson P.A."/>
            <person name="Patel N.B."/>
            <person name="Iizumi T."/>
            <person name="Perez-Perez G.I."/>
            <person name="Goldstein E.J."/>
            <person name="Blaser M.J."/>
        </authorList>
    </citation>
    <scope>NUCLEOTIDE SEQUENCE [LARGE SCALE GENOMIC DNA]</scope>
    <source>
        <strain evidence="3 4">NYU-BL-K8</strain>
    </source>
</reference>
<dbReference type="PANTHER" id="PTHR46211:SF1">
    <property type="entry name" value="GLYCEROPHOSPHODIESTER PHOSPHODIESTERASE, CYTOPLASMIC"/>
    <property type="match status" value="1"/>
</dbReference>